<dbReference type="Proteomes" id="UP000243688">
    <property type="component" value="Unassembled WGS sequence"/>
</dbReference>
<evidence type="ECO:0000313" key="3">
    <source>
        <dbReference type="Proteomes" id="UP000243688"/>
    </source>
</evidence>
<proteinExistence type="predicted"/>
<feature type="transmembrane region" description="Helical" evidence="1">
    <location>
        <begin position="401"/>
        <end position="427"/>
    </location>
</feature>
<organism evidence="2 3">
    <name type="scientific">Candidatus Reconcilbacillus cellulovorans</name>
    <dbReference type="NCBI Taxonomy" id="1906605"/>
    <lineage>
        <taxon>Bacteria</taxon>
        <taxon>Bacillati</taxon>
        <taxon>Bacillota</taxon>
        <taxon>Bacilli</taxon>
        <taxon>Bacillales</taxon>
        <taxon>Paenibacillaceae</taxon>
        <taxon>Candidatus Reconcilbacillus</taxon>
    </lineage>
</organism>
<feature type="transmembrane region" description="Helical" evidence="1">
    <location>
        <begin position="288"/>
        <end position="310"/>
    </location>
</feature>
<feature type="transmembrane region" description="Helical" evidence="1">
    <location>
        <begin position="118"/>
        <end position="144"/>
    </location>
</feature>
<keyword evidence="1" id="KW-1133">Transmembrane helix</keyword>
<feature type="transmembrane region" description="Helical" evidence="1">
    <location>
        <begin position="448"/>
        <end position="469"/>
    </location>
</feature>
<feature type="transmembrane region" description="Helical" evidence="1">
    <location>
        <begin position="375"/>
        <end position="395"/>
    </location>
</feature>
<sequence length="525" mass="59990">MYGLPLAVAVWLSLVYGIGYMLPGLIDLPFRSWLAFLLNLALIEQLLWTLRFFNANKRYFYSDHRVILLQHRHMRILRLFSVVLVKTCLKTLVVWYGFITPLVLGLDRFFRAPVHTGWLLLAGAGYGLLNVVLVALFSIVPFVLVRTWGMLSHSRVWKIVYLAFGLIIPFLLGYGISALAVGGNIGERIETVSNSRLGQFFHAYSPYRLAVEGGFAVVPVLGILALLAFVLIRFWMALLNRVDLIPYFSLNSKSYRAGIHLREQNEQDRIRRALYRKDILLLQRIDDFLLGHFGNMLYLLAFAFGFGLPFLNRLDRVPFETVVPPLSVLLASLWFQLAGEALKTALAVDRESFNLHLFRPVFHRADWVVGEKWKVYSRFTLAVSFLAALVFLASAPQRPLLALYVFLVFLCTGGLYSLIQLASTALYPRPNWEFEHEIGESSKAKTYVNVYTMFAFIVHLQITSVASFLTTRPQYHDAWVLVISLLLIVLFSLANFVAIMLVLRRIHLAERFVSHDQNQQPEQAI</sequence>
<comment type="caution">
    <text evidence="2">The sequence shown here is derived from an EMBL/GenBank/DDBJ whole genome shotgun (WGS) entry which is preliminary data.</text>
</comment>
<dbReference type="AlphaFoldDB" id="A0A2A6DXK5"/>
<feature type="transmembrane region" description="Helical" evidence="1">
    <location>
        <begin position="76"/>
        <end position="98"/>
    </location>
</feature>
<dbReference type="EMBL" id="MOXJ01000047">
    <property type="protein sequence ID" value="PDO09306.1"/>
    <property type="molecule type" value="Genomic_DNA"/>
</dbReference>
<evidence type="ECO:0000256" key="1">
    <source>
        <dbReference type="SAM" id="Phobius"/>
    </source>
</evidence>
<feature type="transmembrane region" description="Helical" evidence="1">
    <location>
        <begin position="156"/>
        <end position="176"/>
    </location>
</feature>
<keyword evidence="1" id="KW-0472">Membrane</keyword>
<feature type="transmembrane region" description="Helical" evidence="1">
    <location>
        <begin position="214"/>
        <end position="236"/>
    </location>
</feature>
<feature type="transmembrane region" description="Helical" evidence="1">
    <location>
        <begin position="481"/>
        <end position="503"/>
    </location>
</feature>
<evidence type="ECO:0000313" key="2">
    <source>
        <dbReference type="EMBL" id="PDO09306.1"/>
    </source>
</evidence>
<accession>A0A2A6DXK5</accession>
<name>A0A2A6DXK5_9BACL</name>
<protein>
    <submittedName>
        <fullName evidence="2">Uncharacterized protein</fullName>
    </submittedName>
</protein>
<keyword evidence="1" id="KW-0812">Transmembrane</keyword>
<reference evidence="2 3" key="1">
    <citation type="submission" date="2016-12" db="EMBL/GenBank/DDBJ databases">
        <title>Candidatus Reconcilibacillus cellulovorans genome.</title>
        <authorList>
            <person name="Kolinko S."/>
            <person name="Wu Y.-W."/>
            <person name="Tachea F."/>
            <person name="Denzel E."/>
            <person name="Hiras J."/>
            <person name="Baecker N."/>
            <person name="Chan L.J."/>
            <person name="Eichorst S.A."/>
            <person name="Frey D."/>
            <person name="Adams P.D."/>
            <person name="Pray T."/>
            <person name="Tanjore D."/>
            <person name="Petzold C.J."/>
            <person name="Gladden J.M."/>
            <person name="Simmons B.A."/>
            <person name="Singer S.W."/>
        </authorList>
    </citation>
    <scope>NUCLEOTIDE SEQUENCE [LARGE SCALE GENOMIC DNA]</scope>
    <source>
        <strain evidence="2">JTherm</strain>
    </source>
</reference>
<gene>
    <name evidence="2" type="ORF">BLM47_13240</name>
</gene>
<feature type="transmembrane region" description="Helical" evidence="1">
    <location>
        <begin position="33"/>
        <end position="55"/>
    </location>
</feature>